<dbReference type="RefSeq" id="WP_234866592.1">
    <property type="nucleotide sequence ID" value="NZ_JAKEVY010000003.1"/>
</dbReference>
<dbReference type="PANTHER" id="PTHR22946:SF8">
    <property type="entry name" value="ACETYL XYLAN ESTERASE DOMAIN-CONTAINING PROTEIN"/>
    <property type="match status" value="1"/>
</dbReference>
<proteinExistence type="predicted"/>
<evidence type="ECO:0000313" key="4">
    <source>
        <dbReference type="Proteomes" id="UP001200145"/>
    </source>
</evidence>
<feature type="compositionally biased region" description="Basic and acidic residues" evidence="1">
    <location>
        <begin position="1"/>
        <end position="12"/>
    </location>
</feature>
<evidence type="ECO:0000313" key="3">
    <source>
        <dbReference type="EMBL" id="MCF1715643.1"/>
    </source>
</evidence>
<dbReference type="SUPFAM" id="SSF53474">
    <property type="entry name" value="alpha/beta-Hydrolases"/>
    <property type="match status" value="1"/>
</dbReference>
<gene>
    <name evidence="3" type="ORF">L0U88_13480</name>
</gene>
<accession>A0ABS9BKV5</accession>
<reference evidence="3 4" key="1">
    <citation type="submission" date="2022-01" db="EMBL/GenBank/DDBJ databases">
        <title>Flavihumibacter sp. nov., isolated from sediment of a river.</title>
        <authorList>
            <person name="Liu H."/>
        </authorList>
    </citation>
    <scope>NUCLEOTIDE SEQUENCE [LARGE SCALE GENOMIC DNA]</scope>
    <source>
        <strain evidence="3 4">RY-1</strain>
    </source>
</reference>
<dbReference type="Proteomes" id="UP001200145">
    <property type="component" value="Unassembled WGS sequence"/>
</dbReference>
<evidence type="ECO:0000259" key="2">
    <source>
        <dbReference type="Pfam" id="PF05448"/>
    </source>
</evidence>
<name>A0ABS9BKV5_9BACT</name>
<protein>
    <submittedName>
        <fullName evidence="3">Acetylxylan esterase</fullName>
    </submittedName>
</protein>
<organism evidence="3 4">
    <name type="scientific">Flavihumibacter fluminis</name>
    <dbReference type="NCBI Taxonomy" id="2909236"/>
    <lineage>
        <taxon>Bacteria</taxon>
        <taxon>Pseudomonadati</taxon>
        <taxon>Bacteroidota</taxon>
        <taxon>Chitinophagia</taxon>
        <taxon>Chitinophagales</taxon>
        <taxon>Chitinophagaceae</taxon>
        <taxon>Flavihumibacter</taxon>
    </lineage>
</organism>
<sequence>MYIDVSKKDRQAGKSSPPKKPDTIRDLLTDQAGKLFQTHKLPASRQEWASMKKTISECIIEKAGIQFYPELPFNQVITGRSRRMTYSIQNLYFQTLPGVYATANMYIPDGDGPFPAVINFHGHIIDSKLDQSVQNRAHMLAQNGFVCFCMDAFGTGERSVHPKGSDYHGGMEGASHFNHGQSLLGIQASENIRIVDLLHSFDFIDRNNIGATGESGGGNQAMWLAAIDDRIKAVMPVVSVGTFEAFIMAHNCVCETLPHGLQICEEAHVLGMIAPRGLYVCNALQEKHSAFATAEMIRTVTNTGKIYRLENAAENFQIQIFNNEHEYSGEMQQSMINWFINRLKAHQNQVTVNLKKATLSKEELCVFNYEPRNRKIITQPEYLRMTSERLLHRKEFKYGANTERAALKQILGLAEPWALDANGTQPAGGSHTIHLKSRSCQYPTPCSYLTRPDKPNNITICLDPRGKGAAFHELPAAHPSENLVAIELLGTGEFSSPTANFFDSETIPFHTISRSLLWMGRTVMGEWVNQIHLATQFAREMQAATSVQLVASREAAVAAILYAAIFQGVDKLLLSDAPLSYQYEEQHTSRAFNMSVILPGIIPWGDLVHAMALSDAEIHCIEPKNIHGTQLSDQQQATISERFNQIKAHYQTRATLNFQ</sequence>
<keyword evidence="4" id="KW-1185">Reference proteome</keyword>
<dbReference type="PANTHER" id="PTHR22946">
    <property type="entry name" value="DIENELACTONE HYDROLASE DOMAIN-CONTAINING PROTEIN-RELATED"/>
    <property type="match status" value="1"/>
</dbReference>
<dbReference type="Pfam" id="PF05448">
    <property type="entry name" value="AXE1"/>
    <property type="match status" value="1"/>
</dbReference>
<dbReference type="InterPro" id="IPR029058">
    <property type="entry name" value="AB_hydrolase_fold"/>
</dbReference>
<dbReference type="InterPro" id="IPR008391">
    <property type="entry name" value="AXE1_dom"/>
</dbReference>
<dbReference type="InterPro" id="IPR050261">
    <property type="entry name" value="FrsA_esterase"/>
</dbReference>
<feature type="domain" description="Acetyl xylan esterase" evidence="2">
    <location>
        <begin position="88"/>
        <end position="238"/>
    </location>
</feature>
<evidence type="ECO:0000256" key="1">
    <source>
        <dbReference type="SAM" id="MobiDB-lite"/>
    </source>
</evidence>
<dbReference type="EMBL" id="JAKEVY010000003">
    <property type="protein sequence ID" value="MCF1715643.1"/>
    <property type="molecule type" value="Genomic_DNA"/>
</dbReference>
<dbReference type="Gene3D" id="3.40.50.1820">
    <property type="entry name" value="alpha/beta hydrolase"/>
    <property type="match status" value="1"/>
</dbReference>
<comment type="caution">
    <text evidence="3">The sequence shown here is derived from an EMBL/GenBank/DDBJ whole genome shotgun (WGS) entry which is preliminary data.</text>
</comment>
<feature type="region of interest" description="Disordered" evidence="1">
    <location>
        <begin position="1"/>
        <end position="24"/>
    </location>
</feature>